<gene>
    <name evidence="1" type="ORF">C8E03_1025</name>
</gene>
<dbReference type="AlphaFoldDB" id="A0A318ETK3"/>
<dbReference type="EMBL" id="QICS01000002">
    <property type="protein sequence ID" value="PXV93239.1"/>
    <property type="molecule type" value="Genomic_DNA"/>
</dbReference>
<proteinExistence type="predicted"/>
<reference evidence="1 2" key="1">
    <citation type="submission" date="2018-05" db="EMBL/GenBank/DDBJ databases">
        <title>Genomic Encyclopedia of Type Strains, Phase IV (KMG-IV): sequencing the most valuable type-strain genomes for metagenomic binning, comparative biology and taxonomic classification.</title>
        <authorList>
            <person name="Goeker M."/>
        </authorList>
    </citation>
    <scope>NUCLEOTIDE SEQUENCE [LARGE SCALE GENOMIC DNA]</scope>
    <source>
        <strain evidence="1 2">DSM 28816</strain>
    </source>
</reference>
<comment type="caution">
    <text evidence="1">The sequence shown here is derived from an EMBL/GenBank/DDBJ whole genome shotgun (WGS) entry which is preliminary data.</text>
</comment>
<evidence type="ECO:0000313" key="2">
    <source>
        <dbReference type="Proteomes" id="UP000247523"/>
    </source>
</evidence>
<protein>
    <recommendedName>
        <fullName evidence="3">DUF4872 domain-containing protein</fullName>
    </recommendedName>
</protein>
<sequence length="316" mass="37072">MQSCDSYITSKLLKNRTNLDIILSHGLSNRVYIAKYAGENVYALNGRGFLQYSELLNKINVGFKRLSLEELFLMKKEIKNVRLIISIPTSFLDRIDNIKENVTQIGLIYSIYIINEIDEDKVMLSTRASEIEVKYRMITKEKLEKLARVKMAFEEEPFHIIKIEEERDFERSNVIKNLENSMKDCIDNRNEEHSKYKIISGENVYNEILEILKKFDSCNTVVKMLMIQSLCGGSMFFHRREFGQAIYDFIGNEGKEWSVLLKKSGNKWRAIGRQCLTSMQENKSLDIQKIEILIKEIKDIEIYTFNNIKQQIPKLY</sequence>
<dbReference type="RefSeq" id="WP_110290413.1">
    <property type="nucleotide sequence ID" value="NZ_QICS01000002.1"/>
</dbReference>
<organism evidence="1 2">
    <name type="scientific">Lachnotalea glycerini</name>
    <dbReference type="NCBI Taxonomy" id="1763509"/>
    <lineage>
        <taxon>Bacteria</taxon>
        <taxon>Bacillati</taxon>
        <taxon>Bacillota</taxon>
        <taxon>Clostridia</taxon>
        <taxon>Lachnospirales</taxon>
        <taxon>Lachnospiraceae</taxon>
        <taxon>Lachnotalea</taxon>
    </lineage>
</organism>
<dbReference type="Proteomes" id="UP000247523">
    <property type="component" value="Unassembled WGS sequence"/>
</dbReference>
<accession>A0A318ETK3</accession>
<evidence type="ECO:0000313" key="1">
    <source>
        <dbReference type="EMBL" id="PXV93239.1"/>
    </source>
</evidence>
<name>A0A318ETK3_9FIRM</name>
<evidence type="ECO:0008006" key="3">
    <source>
        <dbReference type="Google" id="ProtNLM"/>
    </source>
</evidence>